<dbReference type="EMBL" id="VVIM01000006">
    <property type="protein sequence ID" value="KAB0797350.1"/>
    <property type="molecule type" value="Genomic_DNA"/>
</dbReference>
<feature type="compositionally biased region" description="Polar residues" evidence="1">
    <location>
        <begin position="300"/>
        <end position="310"/>
    </location>
</feature>
<comment type="caution">
    <text evidence="2">The sequence shown here is derived from an EMBL/GenBank/DDBJ whole genome shotgun (WGS) entry which is preliminary data.</text>
</comment>
<proteinExistence type="predicted"/>
<gene>
    <name evidence="2" type="ORF">PPYR_08344</name>
</gene>
<reference evidence="2 3" key="1">
    <citation type="journal article" date="2018" name="Elife">
        <title>Firefly genomes illuminate parallel origins of bioluminescence in beetles.</title>
        <authorList>
            <person name="Fallon T.R."/>
            <person name="Lower S.E."/>
            <person name="Chang C.H."/>
            <person name="Bessho-Uehara M."/>
            <person name="Martin G.J."/>
            <person name="Bewick A.J."/>
            <person name="Behringer M."/>
            <person name="Debat H.J."/>
            <person name="Wong I."/>
            <person name="Day J.C."/>
            <person name="Suvorov A."/>
            <person name="Silva C.J."/>
            <person name="Stanger-Hall K.F."/>
            <person name="Hall D.W."/>
            <person name="Schmitz R.J."/>
            <person name="Nelson D.R."/>
            <person name="Lewis S.M."/>
            <person name="Shigenobu S."/>
            <person name="Bybee S.M."/>
            <person name="Larracuente A.M."/>
            <person name="Oba Y."/>
            <person name="Weng J.K."/>
        </authorList>
    </citation>
    <scope>NUCLEOTIDE SEQUENCE [LARGE SCALE GENOMIC DNA]</scope>
    <source>
        <strain evidence="2">1611_PpyrPB1</strain>
        <tissue evidence="2">Whole body</tissue>
    </source>
</reference>
<organism evidence="2 3">
    <name type="scientific">Photinus pyralis</name>
    <name type="common">Common eastern firefly</name>
    <name type="synonym">Lampyris pyralis</name>
    <dbReference type="NCBI Taxonomy" id="7054"/>
    <lineage>
        <taxon>Eukaryota</taxon>
        <taxon>Metazoa</taxon>
        <taxon>Ecdysozoa</taxon>
        <taxon>Arthropoda</taxon>
        <taxon>Hexapoda</taxon>
        <taxon>Insecta</taxon>
        <taxon>Pterygota</taxon>
        <taxon>Neoptera</taxon>
        <taxon>Endopterygota</taxon>
        <taxon>Coleoptera</taxon>
        <taxon>Polyphaga</taxon>
        <taxon>Elateriformia</taxon>
        <taxon>Elateroidea</taxon>
        <taxon>Lampyridae</taxon>
        <taxon>Lampyrinae</taxon>
        <taxon>Photinus</taxon>
    </lineage>
</organism>
<protein>
    <submittedName>
        <fullName evidence="2">Uncharacterized protein</fullName>
    </submittedName>
</protein>
<evidence type="ECO:0000256" key="1">
    <source>
        <dbReference type="SAM" id="MobiDB-lite"/>
    </source>
</evidence>
<evidence type="ECO:0000313" key="3">
    <source>
        <dbReference type="Proteomes" id="UP000327044"/>
    </source>
</evidence>
<feature type="region of interest" description="Disordered" evidence="1">
    <location>
        <begin position="282"/>
        <end position="310"/>
    </location>
</feature>
<accession>A0A5N4AJ23</accession>
<name>A0A5N4AJ23_PHOPY</name>
<dbReference type="OrthoDB" id="7698937at2759"/>
<dbReference type="AlphaFoldDB" id="A0A5N4AJ23"/>
<dbReference type="Proteomes" id="UP000327044">
    <property type="component" value="Unassembled WGS sequence"/>
</dbReference>
<keyword evidence="3" id="KW-1185">Reference proteome</keyword>
<evidence type="ECO:0000313" key="2">
    <source>
        <dbReference type="EMBL" id="KAB0797350.1"/>
    </source>
</evidence>
<sequence length="340" mass="38328">MSKNPKKCNLSCVLCSCFTGNNETSEEDFEHISENEPFDYVVEKLCIKKLPLRTFATAEDVENYNKKLTLLNEVASPMTRQDLIAAPSNITFRKNLGGSSKAFRYQPSPKPVSINDKEGQIVAKILNKHASLYTLDDKNPIPKDPFNPPRDRVLVPESVSTVLRRNATLPPLQVPVEVLHRPTSSFKYPTNKKRMTRDIEKTINALRVAPRSPTAVQPRNQISAISVTPVDVNESTESESSLYTSSQASLLLDTNTVFNYIKSNDPESIMATVDLETRSSIDNKQSVDSLEVNHDEDEQGSQYDSKSQQQLPFQNFKWKIIIKRHSDKTQGASKVENFHQ</sequence>
<dbReference type="InParanoid" id="A0A5N4AJ23"/>